<gene>
    <name evidence="1" type="ORF">HPB52_022409</name>
</gene>
<dbReference type="AlphaFoldDB" id="A0A9D4Q3I1"/>
<dbReference type="VEuPathDB" id="VectorBase:RSAN_057910"/>
<comment type="caution">
    <text evidence="1">The sequence shown here is derived from an EMBL/GenBank/DDBJ whole genome shotgun (WGS) entry which is preliminary data.</text>
</comment>
<reference evidence="1" key="1">
    <citation type="journal article" date="2020" name="Cell">
        <title>Large-Scale Comparative Analyses of Tick Genomes Elucidate Their Genetic Diversity and Vector Capacities.</title>
        <authorList>
            <consortium name="Tick Genome and Microbiome Consortium (TIGMIC)"/>
            <person name="Jia N."/>
            <person name="Wang J."/>
            <person name="Shi W."/>
            <person name="Du L."/>
            <person name="Sun Y."/>
            <person name="Zhan W."/>
            <person name="Jiang J.F."/>
            <person name="Wang Q."/>
            <person name="Zhang B."/>
            <person name="Ji P."/>
            <person name="Bell-Sakyi L."/>
            <person name="Cui X.M."/>
            <person name="Yuan T.T."/>
            <person name="Jiang B.G."/>
            <person name="Yang W.F."/>
            <person name="Lam T.T."/>
            <person name="Chang Q.C."/>
            <person name="Ding S.J."/>
            <person name="Wang X.J."/>
            <person name="Zhu J.G."/>
            <person name="Ruan X.D."/>
            <person name="Zhao L."/>
            <person name="Wei J.T."/>
            <person name="Ye R.Z."/>
            <person name="Que T.C."/>
            <person name="Du C.H."/>
            <person name="Zhou Y.H."/>
            <person name="Cheng J.X."/>
            <person name="Dai P.F."/>
            <person name="Guo W.B."/>
            <person name="Han X.H."/>
            <person name="Huang E.J."/>
            <person name="Li L.F."/>
            <person name="Wei W."/>
            <person name="Gao Y.C."/>
            <person name="Liu J.Z."/>
            <person name="Shao H.Z."/>
            <person name="Wang X."/>
            <person name="Wang C.C."/>
            <person name="Yang T.C."/>
            <person name="Huo Q.B."/>
            <person name="Li W."/>
            <person name="Chen H.Y."/>
            <person name="Chen S.E."/>
            <person name="Zhou L.G."/>
            <person name="Ni X.B."/>
            <person name="Tian J.H."/>
            <person name="Sheng Y."/>
            <person name="Liu T."/>
            <person name="Pan Y.S."/>
            <person name="Xia L.Y."/>
            <person name="Li J."/>
            <person name="Zhao F."/>
            <person name="Cao W.C."/>
        </authorList>
    </citation>
    <scope>NUCLEOTIDE SEQUENCE</scope>
    <source>
        <strain evidence="1">Rsan-2018</strain>
    </source>
</reference>
<dbReference type="EMBL" id="JABSTV010001249">
    <property type="protein sequence ID" value="KAH7963681.1"/>
    <property type="molecule type" value="Genomic_DNA"/>
</dbReference>
<accession>A0A9D4Q3I1</accession>
<name>A0A9D4Q3I1_RHISA</name>
<keyword evidence="2" id="KW-1185">Reference proteome</keyword>
<evidence type="ECO:0000313" key="2">
    <source>
        <dbReference type="Proteomes" id="UP000821837"/>
    </source>
</evidence>
<protein>
    <submittedName>
        <fullName evidence="1">Uncharacterized protein</fullName>
    </submittedName>
</protein>
<proteinExistence type="predicted"/>
<reference evidence="1" key="2">
    <citation type="submission" date="2021-09" db="EMBL/GenBank/DDBJ databases">
        <authorList>
            <person name="Jia N."/>
            <person name="Wang J."/>
            <person name="Shi W."/>
            <person name="Du L."/>
            <person name="Sun Y."/>
            <person name="Zhan W."/>
            <person name="Jiang J."/>
            <person name="Wang Q."/>
            <person name="Zhang B."/>
            <person name="Ji P."/>
            <person name="Sakyi L.B."/>
            <person name="Cui X."/>
            <person name="Yuan T."/>
            <person name="Jiang B."/>
            <person name="Yang W."/>
            <person name="Lam T.T.-Y."/>
            <person name="Chang Q."/>
            <person name="Ding S."/>
            <person name="Wang X."/>
            <person name="Zhu J."/>
            <person name="Ruan X."/>
            <person name="Zhao L."/>
            <person name="Wei J."/>
            <person name="Que T."/>
            <person name="Du C."/>
            <person name="Cheng J."/>
            <person name="Dai P."/>
            <person name="Han X."/>
            <person name="Huang E."/>
            <person name="Gao Y."/>
            <person name="Liu J."/>
            <person name="Shao H."/>
            <person name="Ye R."/>
            <person name="Li L."/>
            <person name="Wei W."/>
            <person name="Wang X."/>
            <person name="Wang C."/>
            <person name="Huo Q."/>
            <person name="Li W."/>
            <person name="Guo W."/>
            <person name="Chen H."/>
            <person name="Chen S."/>
            <person name="Zhou L."/>
            <person name="Zhou L."/>
            <person name="Ni X."/>
            <person name="Tian J."/>
            <person name="Zhou Y."/>
            <person name="Sheng Y."/>
            <person name="Liu T."/>
            <person name="Pan Y."/>
            <person name="Xia L."/>
            <person name="Li J."/>
            <person name="Zhao F."/>
            <person name="Cao W."/>
        </authorList>
    </citation>
    <scope>NUCLEOTIDE SEQUENCE</scope>
    <source>
        <strain evidence="1">Rsan-2018</strain>
        <tissue evidence="1">Larvae</tissue>
    </source>
</reference>
<evidence type="ECO:0000313" key="1">
    <source>
        <dbReference type="EMBL" id="KAH7963681.1"/>
    </source>
</evidence>
<organism evidence="1 2">
    <name type="scientific">Rhipicephalus sanguineus</name>
    <name type="common">Brown dog tick</name>
    <name type="synonym">Ixodes sanguineus</name>
    <dbReference type="NCBI Taxonomy" id="34632"/>
    <lineage>
        <taxon>Eukaryota</taxon>
        <taxon>Metazoa</taxon>
        <taxon>Ecdysozoa</taxon>
        <taxon>Arthropoda</taxon>
        <taxon>Chelicerata</taxon>
        <taxon>Arachnida</taxon>
        <taxon>Acari</taxon>
        <taxon>Parasitiformes</taxon>
        <taxon>Ixodida</taxon>
        <taxon>Ixodoidea</taxon>
        <taxon>Ixodidae</taxon>
        <taxon>Rhipicephalinae</taxon>
        <taxon>Rhipicephalus</taxon>
        <taxon>Rhipicephalus</taxon>
    </lineage>
</organism>
<dbReference type="Proteomes" id="UP000821837">
    <property type="component" value="Chromosome 3"/>
</dbReference>
<sequence>MRRYKAIEAPDKGVQTVLDARERRVCSGGRWWCENDGVATVSLSAEKSHQACMSEEHVKTLATIGSQDTAVRFMYACDPDRSQYVTMWGPMHRYNYFLWLSDGTRKTGPDANMMEKSFMYSILGRDASEEVETCVKRSRKITRWKLLVQFCYIAKTMFTVSHGVESTSRKTAELRLKVDERATAAQIYDYMGRSLHHLLELYVSL</sequence>